<evidence type="ECO:0000256" key="5">
    <source>
        <dbReference type="ARBA" id="ARBA00023204"/>
    </source>
</evidence>
<keyword evidence="9" id="KW-0547">Nucleotide-binding</keyword>
<dbReference type="InterPro" id="IPR012340">
    <property type="entry name" value="NA-bd_OB-fold"/>
</dbReference>
<keyword evidence="9" id="KW-0378">Hydrolase</keyword>
<evidence type="ECO:0000313" key="9">
    <source>
        <dbReference type="EMBL" id="AHG90116.1"/>
    </source>
</evidence>
<dbReference type="CDD" id="cd14332">
    <property type="entry name" value="UBA_RuvA_C"/>
    <property type="match status" value="1"/>
</dbReference>
<dbReference type="SUPFAM" id="SSF46929">
    <property type="entry name" value="DNA helicase RuvA subunit, C-terminal domain"/>
    <property type="match status" value="1"/>
</dbReference>
<dbReference type="SUPFAM" id="SSF47781">
    <property type="entry name" value="RuvA domain 2-like"/>
    <property type="match status" value="1"/>
</dbReference>
<dbReference type="GO" id="GO:0009378">
    <property type="term" value="F:four-way junction helicase activity"/>
    <property type="evidence" value="ECO:0007669"/>
    <property type="project" value="InterPro"/>
</dbReference>
<dbReference type="GO" id="GO:0005524">
    <property type="term" value="F:ATP binding"/>
    <property type="evidence" value="ECO:0007669"/>
    <property type="project" value="InterPro"/>
</dbReference>
<feature type="region of interest" description="Domain III" evidence="6">
    <location>
        <begin position="152"/>
        <end position="200"/>
    </location>
</feature>
<name>W0RH50_9BACT</name>
<keyword evidence="3 6" id="KW-0238">DNA-binding</keyword>
<organism evidence="9 10">
    <name type="scientific">Gemmatirosa kalamazoonensis</name>
    <dbReference type="NCBI Taxonomy" id="861299"/>
    <lineage>
        <taxon>Bacteria</taxon>
        <taxon>Pseudomonadati</taxon>
        <taxon>Gemmatimonadota</taxon>
        <taxon>Gemmatimonadia</taxon>
        <taxon>Gemmatimonadales</taxon>
        <taxon>Gemmatimonadaceae</taxon>
        <taxon>Gemmatirosa</taxon>
    </lineage>
</organism>
<dbReference type="OrthoDB" id="5293449at2"/>
<dbReference type="RefSeq" id="WP_025411590.1">
    <property type="nucleotide sequence ID" value="NZ_CP007128.1"/>
</dbReference>
<dbReference type="GO" id="GO:0048476">
    <property type="term" value="C:Holliday junction resolvase complex"/>
    <property type="evidence" value="ECO:0007669"/>
    <property type="project" value="UniProtKB-UniRule"/>
</dbReference>
<comment type="subcellular location">
    <subcellularLocation>
        <location evidence="6">Cytoplasm</location>
    </subcellularLocation>
</comment>
<evidence type="ECO:0000256" key="6">
    <source>
        <dbReference type="HAMAP-Rule" id="MF_00031"/>
    </source>
</evidence>
<dbReference type="HAMAP" id="MF_00031">
    <property type="entry name" value="DNA_HJ_migration_RuvA"/>
    <property type="match status" value="1"/>
</dbReference>
<keyword evidence="4 6" id="KW-0233">DNA recombination</keyword>
<evidence type="ECO:0000256" key="4">
    <source>
        <dbReference type="ARBA" id="ARBA00023172"/>
    </source>
</evidence>
<keyword evidence="1 6" id="KW-0963">Cytoplasm</keyword>
<comment type="domain">
    <text evidence="6">Has three domains with a flexible linker between the domains II and III and assumes an 'L' shape. Domain III is highly mobile and contacts RuvB.</text>
</comment>
<dbReference type="EMBL" id="CP007128">
    <property type="protein sequence ID" value="AHG90116.1"/>
    <property type="molecule type" value="Genomic_DNA"/>
</dbReference>
<dbReference type="eggNOG" id="COG0632">
    <property type="taxonomic scope" value="Bacteria"/>
</dbReference>
<gene>
    <name evidence="6" type="primary">ruvA</name>
    <name evidence="9" type="ORF">J421_2579</name>
</gene>
<dbReference type="AlphaFoldDB" id="W0RH50"/>
<dbReference type="Pfam" id="PF01330">
    <property type="entry name" value="RuvA_N"/>
    <property type="match status" value="1"/>
</dbReference>
<keyword evidence="10" id="KW-1185">Reference proteome</keyword>
<dbReference type="KEGG" id="gba:J421_2579"/>
<evidence type="ECO:0000256" key="2">
    <source>
        <dbReference type="ARBA" id="ARBA00022763"/>
    </source>
</evidence>
<evidence type="ECO:0000259" key="7">
    <source>
        <dbReference type="Pfam" id="PF01330"/>
    </source>
</evidence>
<dbReference type="Pfam" id="PF07499">
    <property type="entry name" value="RuvA_C"/>
    <property type="match status" value="1"/>
</dbReference>
<dbReference type="NCBIfam" id="TIGR00084">
    <property type="entry name" value="ruvA"/>
    <property type="match status" value="1"/>
</dbReference>
<dbReference type="GO" id="GO:0000400">
    <property type="term" value="F:four-way junction DNA binding"/>
    <property type="evidence" value="ECO:0007669"/>
    <property type="project" value="UniProtKB-UniRule"/>
</dbReference>
<dbReference type="HOGENOM" id="CLU_087936_0_0_0"/>
<dbReference type="STRING" id="861299.J421_2579"/>
<dbReference type="Pfam" id="PF14520">
    <property type="entry name" value="HHH_5"/>
    <property type="match status" value="1"/>
</dbReference>
<evidence type="ECO:0000256" key="1">
    <source>
        <dbReference type="ARBA" id="ARBA00022490"/>
    </source>
</evidence>
<accession>W0RH50</accession>
<feature type="domain" description="DNA helicase Holliday junction RuvA type" evidence="7">
    <location>
        <begin position="1"/>
        <end position="63"/>
    </location>
</feature>
<comment type="caution">
    <text evidence="6">Lacks conserved residue(s) required for the propagation of feature annotation.</text>
</comment>
<dbReference type="Gene3D" id="2.40.50.140">
    <property type="entry name" value="Nucleic acid-binding proteins"/>
    <property type="match status" value="1"/>
</dbReference>
<reference evidence="9 10" key="1">
    <citation type="journal article" date="2014" name="Genome Announc.">
        <title>Genome Sequence and Methylome of Soil Bacterium Gemmatirosa kalamazoonensis KBS708T, a Member of the Rarely Cultivated Gemmatimonadetes Phylum.</title>
        <authorList>
            <person name="Debruyn J.M."/>
            <person name="Radosevich M."/>
            <person name="Wommack K.E."/>
            <person name="Polson S.W."/>
            <person name="Hauser L.J."/>
            <person name="Fawaz M.N."/>
            <person name="Korlach J."/>
            <person name="Tsai Y.C."/>
        </authorList>
    </citation>
    <scope>NUCLEOTIDE SEQUENCE [LARGE SCALE GENOMIC DNA]</scope>
    <source>
        <strain evidence="9 10">KBS708</strain>
    </source>
</reference>
<keyword evidence="2 6" id="KW-0227">DNA damage</keyword>
<dbReference type="InterPro" id="IPR011114">
    <property type="entry name" value="RuvA_C"/>
</dbReference>
<comment type="function">
    <text evidence="6">The RuvA-RuvB-RuvC complex processes Holliday junction (HJ) DNA during genetic recombination and DNA repair, while the RuvA-RuvB complex plays an important role in the rescue of blocked DNA replication forks via replication fork reversal (RFR). RuvA specifically binds to HJ cruciform DNA, conferring on it an open structure. The RuvB hexamer acts as an ATP-dependent pump, pulling dsDNA into and through the RuvAB complex. HJ branch migration allows RuvC to scan DNA until it finds its consensus sequence, where it cleaves and resolves the cruciform DNA.</text>
</comment>
<dbReference type="FunCoup" id="W0RH50">
    <property type="interactions" value="419"/>
</dbReference>
<dbReference type="InterPro" id="IPR000085">
    <property type="entry name" value="RuvA"/>
</dbReference>
<comment type="similarity">
    <text evidence="6">Belongs to the RuvA family.</text>
</comment>
<dbReference type="GO" id="GO:0005737">
    <property type="term" value="C:cytoplasm"/>
    <property type="evidence" value="ECO:0007669"/>
    <property type="project" value="UniProtKB-SubCell"/>
</dbReference>
<keyword evidence="9" id="KW-0347">Helicase</keyword>
<dbReference type="InterPro" id="IPR036267">
    <property type="entry name" value="RuvA_C_sf"/>
</dbReference>
<keyword evidence="5 6" id="KW-0234">DNA repair</keyword>
<sequence>MIVHVAGRVVAKELDRVEILTKGGVGYELLIPLSVYESLPKLGEDAALHTHLVVKEDGWQLFGFSTPFERRVFQRLLGAKGVGPALALGMLSTLSAERVVRAVREKDLATLQSVPRMGRKKAEQLILDLADKMDDVQVDTGAGGPRPAGGSADDAIRALVSLGYTTGDAERYVKAAIDGGGGKLTAPELIRAALGKVGTR</sequence>
<dbReference type="Gene3D" id="1.10.150.20">
    <property type="entry name" value="5' to 3' exonuclease, C-terminal subdomain"/>
    <property type="match status" value="1"/>
</dbReference>
<dbReference type="InParanoid" id="W0RH50"/>
<dbReference type="SUPFAM" id="SSF50249">
    <property type="entry name" value="Nucleic acid-binding proteins"/>
    <property type="match status" value="1"/>
</dbReference>
<comment type="subunit">
    <text evidence="6">Homotetramer. Forms an RuvA(8)-RuvB(12)-Holliday junction (HJ) complex. HJ DNA is sandwiched between 2 RuvA tetramers; dsDNA enters through RuvA and exits via RuvB. An RuvB hexamer assembles on each DNA strand where it exits the tetramer. Each RuvB hexamer is contacted by two RuvA subunits (via domain III) on 2 adjacent RuvB subunits; this complex drives branch migration. In the full resolvosome a probable DNA-RuvA(4)-RuvB(12)-RuvC(2) complex forms which resolves the HJ.</text>
</comment>
<keyword evidence="9" id="KW-0067">ATP-binding</keyword>
<proteinExistence type="inferred from homology"/>
<dbReference type="GO" id="GO:0009379">
    <property type="term" value="C:Holliday junction helicase complex"/>
    <property type="evidence" value="ECO:0007669"/>
    <property type="project" value="InterPro"/>
</dbReference>
<dbReference type="InterPro" id="IPR010994">
    <property type="entry name" value="RuvA_2-like"/>
</dbReference>
<evidence type="ECO:0000256" key="3">
    <source>
        <dbReference type="ARBA" id="ARBA00023125"/>
    </source>
</evidence>
<dbReference type="Proteomes" id="UP000019151">
    <property type="component" value="Chromosome"/>
</dbReference>
<protein>
    <recommendedName>
        <fullName evidence="6">Holliday junction branch migration complex subunit RuvA</fullName>
    </recommendedName>
</protein>
<dbReference type="Gene3D" id="1.10.8.10">
    <property type="entry name" value="DNA helicase RuvA subunit, C-terminal domain"/>
    <property type="match status" value="1"/>
</dbReference>
<evidence type="ECO:0000259" key="8">
    <source>
        <dbReference type="Pfam" id="PF07499"/>
    </source>
</evidence>
<evidence type="ECO:0000313" key="10">
    <source>
        <dbReference type="Proteomes" id="UP000019151"/>
    </source>
</evidence>
<dbReference type="InterPro" id="IPR013849">
    <property type="entry name" value="DNA_helicase_Holl-junc_RuvA_I"/>
</dbReference>
<dbReference type="GO" id="GO:0006310">
    <property type="term" value="P:DNA recombination"/>
    <property type="evidence" value="ECO:0007669"/>
    <property type="project" value="UniProtKB-UniRule"/>
</dbReference>
<dbReference type="GO" id="GO:0006281">
    <property type="term" value="P:DNA repair"/>
    <property type="evidence" value="ECO:0007669"/>
    <property type="project" value="UniProtKB-UniRule"/>
</dbReference>
<feature type="domain" description="Holliday junction DNA helicase RuvA C-terminal" evidence="8">
    <location>
        <begin position="153"/>
        <end position="194"/>
    </location>
</feature>